<organism evidence="2 3">
    <name type="scientific">Phytophthora palmivora</name>
    <dbReference type="NCBI Taxonomy" id="4796"/>
    <lineage>
        <taxon>Eukaryota</taxon>
        <taxon>Sar</taxon>
        <taxon>Stramenopiles</taxon>
        <taxon>Oomycota</taxon>
        <taxon>Peronosporomycetes</taxon>
        <taxon>Peronosporales</taxon>
        <taxon>Peronosporaceae</taxon>
        <taxon>Phytophthora</taxon>
    </lineage>
</organism>
<proteinExistence type="predicted"/>
<dbReference type="Proteomes" id="UP000237271">
    <property type="component" value="Unassembled WGS sequence"/>
</dbReference>
<evidence type="ECO:0000313" key="3">
    <source>
        <dbReference type="Proteomes" id="UP000237271"/>
    </source>
</evidence>
<sequence>MERNSDGSDGSSQNLTEIRRILQTAIQVNVDPTGRITSNASDEFSELQELKIGTDRSRLFGGTIGRTFSFGHVSGTPNRHPAKEETSEASKAKESAKALLTPRELLNPPSALELVTDESPPPAQRLLRPRK</sequence>
<comment type="caution">
    <text evidence="2">The sequence shown here is derived from an EMBL/GenBank/DDBJ whole genome shotgun (WGS) entry which is preliminary data.</text>
</comment>
<dbReference type="AlphaFoldDB" id="A0A2P4XMM7"/>
<feature type="region of interest" description="Disordered" evidence="1">
    <location>
        <begin position="70"/>
        <end position="131"/>
    </location>
</feature>
<evidence type="ECO:0000313" key="2">
    <source>
        <dbReference type="EMBL" id="POM66810.1"/>
    </source>
</evidence>
<name>A0A2P4XMM7_9STRA</name>
<accession>A0A2P4XMM7</accession>
<gene>
    <name evidence="2" type="ORF">PHPALM_17269</name>
</gene>
<keyword evidence="3" id="KW-1185">Reference proteome</keyword>
<feature type="compositionally biased region" description="Basic and acidic residues" evidence="1">
    <location>
        <begin position="81"/>
        <end position="96"/>
    </location>
</feature>
<protein>
    <submittedName>
        <fullName evidence="2">Uncharacterized protein</fullName>
    </submittedName>
</protein>
<evidence type="ECO:0000256" key="1">
    <source>
        <dbReference type="SAM" id="MobiDB-lite"/>
    </source>
</evidence>
<reference evidence="2 3" key="1">
    <citation type="journal article" date="2017" name="Genome Biol. Evol.">
        <title>Phytophthora megakarya and P. palmivora, closely related causal agents of cacao black pod rot, underwent increases in genome sizes and gene numbers by different mechanisms.</title>
        <authorList>
            <person name="Ali S.S."/>
            <person name="Shao J."/>
            <person name="Lary D.J."/>
            <person name="Kronmiller B."/>
            <person name="Shen D."/>
            <person name="Strem M.D."/>
            <person name="Amoako-Attah I."/>
            <person name="Akrofi A.Y."/>
            <person name="Begoude B.A."/>
            <person name="Ten Hoopen G.M."/>
            <person name="Coulibaly K."/>
            <person name="Kebe B.I."/>
            <person name="Melnick R.L."/>
            <person name="Guiltinan M.J."/>
            <person name="Tyler B.M."/>
            <person name="Meinhardt L.W."/>
            <person name="Bailey B.A."/>
        </authorList>
    </citation>
    <scope>NUCLEOTIDE SEQUENCE [LARGE SCALE GENOMIC DNA]</scope>
    <source>
        <strain evidence="3">sbr112.9</strain>
    </source>
</reference>
<dbReference type="EMBL" id="NCKW01009527">
    <property type="protein sequence ID" value="POM66810.1"/>
    <property type="molecule type" value="Genomic_DNA"/>
</dbReference>